<sequence>MIATVLFTLVASAVLFLCCRVFLQRKLYSDLQSLTSQEALPPSASTPKPSTARSWHSYLGQSCFSLCFSESTILFAMLMCQGLDLLEDQARLLSWRIALFLLLATILLFIPASFSLILTHRPDTAGTSHSRTPLIRIILTILPVLLYIFVLSYIPLPAALTSYNPLTAATARLVVLGTTVLGLLSGFGALFAEESPARTIPSASSIASAENALERVKSDLQDRSQDLESYSPSNQAQSEGSWVLRMTPFKRDSQLSSLQQEVAGLQALESQMTMRLSALKRNRRAAEFADSFKGKALSRTWAVYCVARVCSSIINIASPPSSATSPSSYGDIMAHVLAYLVSLLPLVPEGETTGGNLHIDVPSLSRQISLALVGVIILSSVRVVLRGVTRAFRITSRNVSASLMLLVLAQLMGIYLLSTLVQLRTMFPPSPSTVSLHIEPPSSSNSTLTTPENTQLPATNATNLFLTLPEYSLFGGLFDWSFLLGACACAVSRWAGGLFGADGMDM</sequence>
<dbReference type="Proteomes" id="UP000790709">
    <property type="component" value="Unassembled WGS sequence"/>
</dbReference>
<name>A0ACB8BFF2_9AGAM</name>
<dbReference type="EMBL" id="MU266431">
    <property type="protein sequence ID" value="KAH7924192.1"/>
    <property type="molecule type" value="Genomic_DNA"/>
</dbReference>
<comment type="caution">
    <text evidence="1">The sequence shown here is derived from an EMBL/GenBank/DDBJ whole genome shotgun (WGS) entry which is preliminary data.</text>
</comment>
<proteinExistence type="predicted"/>
<protein>
    <submittedName>
        <fullName evidence="1">Uncharacterized protein</fullName>
    </submittedName>
</protein>
<organism evidence="1 2">
    <name type="scientific">Leucogyrophana mollusca</name>
    <dbReference type="NCBI Taxonomy" id="85980"/>
    <lineage>
        <taxon>Eukaryota</taxon>
        <taxon>Fungi</taxon>
        <taxon>Dikarya</taxon>
        <taxon>Basidiomycota</taxon>
        <taxon>Agaricomycotina</taxon>
        <taxon>Agaricomycetes</taxon>
        <taxon>Agaricomycetidae</taxon>
        <taxon>Boletales</taxon>
        <taxon>Boletales incertae sedis</taxon>
        <taxon>Leucogyrophana</taxon>
    </lineage>
</organism>
<evidence type="ECO:0000313" key="1">
    <source>
        <dbReference type="EMBL" id="KAH7924192.1"/>
    </source>
</evidence>
<reference evidence="1" key="1">
    <citation type="journal article" date="2021" name="New Phytol.">
        <title>Evolutionary innovations through gain and loss of genes in the ectomycorrhizal Boletales.</title>
        <authorList>
            <person name="Wu G."/>
            <person name="Miyauchi S."/>
            <person name="Morin E."/>
            <person name="Kuo A."/>
            <person name="Drula E."/>
            <person name="Varga T."/>
            <person name="Kohler A."/>
            <person name="Feng B."/>
            <person name="Cao Y."/>
            <person name="Lipzen A."/>
            <person name="Daum C."/>
            <person name="Hundley H."/>
            <person name="Pangilinan J."/>
            <person name="Johnson J."/>
            <person name="Barry K."/>
            <person name="LaButti K."/>
            <person name="Ng V."/>
            <person name="Ahrendt S."/>
            <person name="Min B."/>
            <person name="Choi I.G."/>
            <person name="Park H."/>
            <person name="Plett J.M."/>
            <person name="Magnuson J."/>
            <person name="Spatafora J.W."/>
            <person name="Nagy L.G."/>
            <person name="Henrissat B."/>
            <person name="Grigoriev I.V."/>
            <person name="Yang Z.L."/>
            <person name="Xu J."/>
            <person name="Martin F.M."/>
        </authorList>
    </citation>
    <scope>NUCLEOTIDE SEQUENCE</scope>
    <source>
        <strain evidence="1">KUC20120723A-06</strain>
    </source>
</reference>
<evidence type="ECO:0000313" key="2">
    <source>
        <dbReference type="Proteomes" id="UP000790709"/>
    </source>
</evidence>
<accession>A0ACB8BFF2</accession>
<keyword evidence="2" id="KW-1185">Reference proteome</keyword>
<gene>
    <name evidence="1" type="ORF">BV22DRAFT_1196119</name>
</gene>